<reference evidence="12 13" key="1">
    <citation type="submission" date="2022-09" db="EMBL/GenBank/DDBJ databases">
        <authorList>
            <person name="Palmer J.M."/>
        </authorList>
    </citation>
    <scope>NUCLEOTIDE SEQUENCE [LARGE SCALE GENOMIC DNA]</scope>
    <source>
        <strain evidence="12 13">DSM 7382</strain>
    </source>
</reference>
<dbReference type="PIRSF" id="PIRSF000137">
    <property type="entry name" value="Alcohol_oxidase"/>
    <property type="match status" value="1"/>
</dbReference>
<dbReference type="PROSITE" id="PS00624">
    <property type="entry name" value="GMC_OXRED_2"/>
    <property type="match status" value="1"/>
</dbReference>
<name>A0AAW0FYW0_9APHY</name>
<dbReference type="Proteomes" id="UP001385951">
    <property type="component" value="Unassembled WGS sequence"/>
</dbReference>
<evidence type="ECO:0000256" key="4">
    <source>
        <dbReference type="ARBA" id="ARBA00022729"/>
    </source>
</evidence>
<evidence type="ECO:0000256" key="6">
    <source>
        <dbReference type="ARBA" id="ARBA00023002"/>
    </source>
</evidence>
<dbReference type="PANTHER" id="PTHR11552">
    <property type="entry name" value="GLUCOSE-METHANOL-CHOLINE GMC OXIDOREDUCTASE"/>
    <property type="match status" value="1"/>
</dbReference>
<proteinExistence type="inferred from homology"/>
<feature type="binding site" evidence="8">
    <location>
        <begin position="535"/>
        <end position="536"/>
    </location>
    <ligand>
        <name>FAD</name>
        <dbReference type="ChEBI" id="CHEBI:57692"/>
    </ligand>
</feature>
<protein>
    <recommendedName>
        <fullName evidence="10 11">Glucose-methanol-choline oxidoreductase N-terminal domain-containing protein</fullName>
    </recommendedName>
</protein>
<evidence type="ECO:0000256" key="2">
    <source>
        <dbReference type="ARBA" id="ARBA00010790"/>
    </source>
</evidence>
<evidence type="ECO:0000259" key="10">
    <source>
        <dbReference type="PROSITE" id="PS00623"/>
    </source>
</evidence>
<feature type="domain" description="Glucose-methanol-choline oxidoreductase N-terminal" evidence="11">
    <location>
        <begin position="282"/>
        <end position="296"/>
    </location>
</feature>
<evidence type="ECO:0000256" key="3">
    <source>
        <dbReference type="ARBA" id="ARBA00022630"/>
    </source>
</evidence>
<gene>
    <name evidence="12" type="ORF">QCA50_011675</name>
</gene>
<keyword evidence="13" id="KW-1185">Reference proteome</keyword>
<evidence type="ECO:0000313" key="13">
    <source>
        <dbReference type="Proteomes" id="UP001385951"/>
    </source>
</evidence>
<dbReference type="Pfam" id="PF00732">
    <property type="entry name" value="GMC_oxred_N"/>
    <property type="match status" value="1"/>
</dbReference>
<feature type="active site" description="Proton donor" evidence="7">
    <location>
        <position position="536"/>
    </location>
</feature>
<dbReference type="InterPro" id="IPR000172">
    <property type="entry name" value="GMC_OxRdtase_N"/>
</dbReference>
<comment type="cofactor">
    <cofactor evidence="1 8">
        <name>FAD</name>
        <dbReference type="ChEBI" id="CHEBI:57692"/>
    </cofactor>
</comment>
<dbReference type="Gene3D" id="3.30.560.10">
    <property type="entry name" value="Glucose Oxidase, domain 3"/>
    <property type="match status" value="1"/>
</dbReference>
<comment type="caution">
    <text evidence="12">The sequence shown here is derived from an EMBL/GenBank/DDBJ whole genome shotgun (WGS) entry which is preliminary data.</text>
</comment>
<organism evidence="12 13">
    <name type="scientific">Cerrena zonata</name>
    <dbReference type="NCBI Taxonomy" id="2478898"/>
    <lineage>
        <taxon>Eukaryota</taxon>
        <taxon>Fungi</taxon>
        <taxon>Dikarya</taxon>
        <taxon>Basidiomycota</taxon>
        <taxon>Agaricomycotina</taxon>
        <taxon>Agaricomycetes</taxon>
        <taxon>Polyporales</taxon>
        <taxon>Cerrenaceae</taxon>
        <taxon>Cerrena</taxon>
    </lineage>
</organism>
<dbReference type="GO" id="GO:0050660">
    <property type="term" value="F:flavin adenine dinucleotide binding"/>
    <property type="evidence" value="ECO:0007669"/>
    <property type="project" value="InterPro"/>
</dbReference>
<keyword evidence="3 9" id="KW-0285">Flavoprotein</keyword>
<evidence type="ECO:0000313" key="12">
    <source>
        <dbReference type="EMBL" id="KAK7685312.1"/>
    </source>
</evidence>
<keyword evidence="6" id="KW-0560">Oxidoreductase</keyword>
<dbReference type="AlphaFoldDB" id="A0AAW0FYW0"/>
<evidence type="ECO:0000256" key="7">
    <source>
        <dbReference type="PIRSR" id="PIRSR000137-1"/>
    </source>
</evidence>
<dbReference type="SUPFAM" id="SSF54373">
    <property type="entry name" value="FAD-linked reductases, C-terminal domain"/>
    <property type="match status" value="1"/>
</dbReference>
<accession>A0AAW0FYW0</accession>
<dbReference type="InterPro" id="IPR007867">
    <property type="entry name" value="GMC_OxRtase_C"/>
</dbReference>
<dbReference type="GO" id="GO:0016614">
    <property type="term" value="F:oxidoreductase activity, acting on CH-OH group of donors"/>
    <property type="evidence" value="ECO:0007669"/>
    <property type="project" value="InterPro"/>
</dbReference>
<dbReference type="EMBL" id="JASBNA010000021">
    <property type="protein sequence ID" value="KAK7685312.1"/>
    <property type="molecule type" value="Genomic_DNA"/>
</dbReference>
<dbReference type="Pfam" id="PF05199">
    <property type="entry name" value="GMC_oxred_C"/>
    <property type="match status" value="1"/>
</dbReference>
<feature type="domain" description="Glucose-methanol-choline oxidoreductase N-terminal" evidence="10">
    <location>
        <begin position="91"/>
        <end position="114"/>
    </location>
</feature>
<feature type="active site" description="Proton acceptor" evidence="7">
    <location>
        <position position="579"/>
    </location>
</feature>
<sequence>MLVSLEDVVAQAFDYIVVGGGTAGLPLAVRLSEDPSVSVLVIEAGEANLNHPEILRAGSFIRHFFGGTYVYPYMTSKQAALNNETRPWFRGKGLGGTSAVNFTLWMKPPAEELNDFERLGNRGWNWEDFRRITRKIERFTQPSKEKQRKLGLNCDKWDLGTMGPLSISHPPTISDVDVRFHQTVLDAGIPLAQNPLGGDPSGTFFAPCTYDPATHTRAYPTPSYYLPNRNRPNLKVLVSARCNRLILEKTGDRQSRATGMEFYHSDQTSVVHARREVILSAGTLQSPHILELSGIGKKEVLDKISVPLQVELPGVGENVQEHLLIAVSYELRDDVEFETIDILRDHPELVEKHAQLQLSGKGIFTMGLTNATFVPLETLSARAKDIIQSTKDFILGKLDSYPPALREQYLMQLNRLEKGDPSLEIVTFPGLSTFYNPPTFDKRYITIAVGLNHPFSRGFIHSISADPAVDPEFDPRCLEQEIDLHCMTELVKFTRSLANRPTFRDVFTKEHNPGAAIQTDEDIREWIRNRCSTFWHTAGSCAMLPKASNGVVDANLKVYGTTNVRVADLSIVPLHFTGHSSSFVYYVAEKAAELIKESAPENEKEDRVRARL</sequence>
<evidence type="ECO:0000256" key="8">
    <source>
        <dbReference type="PIRSR" id="PIRSR000137-2"/>
    </source>
</evidence>
<keyword evidence="5 8" id="KW-0274">FAD</keyword>
<feature type="binding site" evidence="8">
    <location>
        <position position="97"/>
    </location>
    <ligand>
        <name>FAD</name>
        <dbReference type="ChEBI" id="CHEBI:57692"/>
    </ligand>
</feature>
<evidence type="ECO:0000256" key="5">
    <source>
        <dbReference type="ARBA" id="ARBA00022827"/>
    </source>
</evidence>
<dbReference type="PANTHER" id="PTHR11552:SF201">
    <property type="entry name" value="GLUCOSE-METHANOL-CHOLINE OXIDOREDUCTASE N-TERMINAL DOMAIN-CONTAINING PROTEIN"/>
    <property type="match status" value="1"/>
</dbReference>
<dbReference type="SUPFAM" id="SSF51905">
    <property type="entry name" value="FAD/NAD(P)-binding domain"/>
    <property type="match status" value="1"/>
</dbReference>
<dbReference type="Gene3D" id="3.50.50.60">
    <property type="entry name" value="FAD/NAD(P)-binding domain"/>
    <property type="match status" value="1"/>
</dbReference>
<comment type="similarity">
    <text evidence="2 9">Belongs to the GMC oxidoreductase family.</text>
</comment>
<keyword evidence="4" id="KW-0732">Signal</keyword>
<dbReference type="InterPro" id="IPR036188">
    <property type="entry name" value="FAD/NAD-bd_sf"/>
</dbReference>
<evidence type="ECO:0000259" key="11">
    <source>
        <dbReference type="PROSITE" id="PS00624"/>
    </source>
</evidence>
<evidence type="ECO:0000256" key="9">
    <source>
        <dbReference type="RuleBase" id="RU003968"/>
    </source>
</evidence>
<dbReference type="PROSITE" id="PS00623">
    <property type="entry name" value="GMC_OXRED_1"/>
    <property type="match status" value="1"/>
</dbReference>
<dbReference type="InterPro" id="IPR012132">
    <property type="entry name" value="GMC_OxRdtase"/>
</dbReference>
<evidence type="ECO:0000256" key="1">
    <source>
        <dbReference type="ARBA" id="ARBA00001974"/>
    </source>
</evidence>